<feature type="compositionally biased region" description="Acidic residues" evidence="1">
    <location>
        <begin position="1734"/>
        <end position="1748"/>
    </location>
</feature>
<dbReference type="SUPFAM" id="SSF51126">
    <property type="entry name" value="Pectin lyase-like"/>
    <property type="match status" value="4"/>
</dbReference>
<feature type="compositionally biased region" description="Low complexity" evidence="1">
    <location>
        <begin position="1589"/>
        <end position="1603"/>
    </location>
</feature>
<dbReference type="InterPro" id="IPR000742">
    <property type="entry name" value="EGF"/>
</dbReference>
<feature type="domain" description="EGF-like" evidence="3">
    <location>
        <begin position="990"/>
        <end position="1027"/>
    </location>
</feature>
<feature type="region of interest" description="Disordered" evidence="1">
    <location>
        <begin position="961"/>
        <end position="984"/>
    </location>
</feature>
<keyword evidence="2" id="KW-1133">Transmembrane helix</keyword>
<feature type="domain" description="EGF-like" evidence="3">
    <location>
        <begin position="1163"/>
        <end position="1196"/>
    </location>
</feature>
<dbReference type="SMART" id="SM00261">
    <property type="entry name" value="FU"/>
    <property type="match status" value="7"/>
</dbReference>
<dbReference type="PANTHER" id="PTHR45756:SF1">
    <property type="entry name" value="PROTEIN KINASE DOMAIN CONTAINING PROTEIN"/>
    <property type="match status" value="1"/>
</dbReference>
<feature type="domain" description="EGF-like" evidence="3">
    <location>
        <begin position="1270"/>
        <end position="1299"/>
    </location>
</feature>
<organism evidence="4 5">
    <name type="scientific">Tritrichomonas musculus</name>
    <dbReference type="NCBI Taxonomy" id="1915356"/>
    <lineage>
        <taxon>Eukaryota</taxon>
        <taxon>Metamonada</taxon>
        <taxon>Parabasalia</taxon>
        <taxon>Tritrichomonadida</taxon>
        <taxon>Tritrichomonadidae</taxon>
        <taxon>Tritrichomonas</taxon>
    </lineage>
</organism>
<dbReference type="EMBL" id="JAPFFF010000013">
    <property type="protein sequence ID" value="KAK8871590.1"/>
    <property type="molecule type" value="Genomic_DNA"/>
</dbReference>
<dbReference type="SUPFAM" id="SSF57184">
    <property type="entry name" value="Growth factor receptor domain"/>
    <property type="match status" value="5"/>
</dbReference>
<feature type="compositionally biased region" description="Basic and acidic residues" evidence="1">
    <location>
        <begin position="1533"/>
        <end position="1554"/>
    </location>
</feature>
<dbReference type="InterPro" id="IPR006212">
    <property type="entry name" value="Furin_repeat"/>
</dbReference>
<sequence length="2191" mass="243253">MFFVILLITSSEIKKIEKMHGLNPSLSSKKFDFIESITDLHAPNNDKNILIKDSKNKKQKSAVSPSSSTITYTPASVAAVEQSFVDKIYEDNSIMSQIIIDCLSDQIQQVSGCTFRNIVNINKNFLFRIQCEIPFFDNIFEYDEIYNDRPAPIWFNRNGKLIIQRCTFINCMNRMDIAGGNVLNSNVFNANVTFESCNFINCGNNTEGVLIGMSDDASCLIMRNCSITFNDGSTSSRIFDSNCATSIFDQCNFSRCGGIRMNSNRKDYLFQFTNNIVENLSQDFISSSCLYADSGSIIFTDNFFSNVKYNEHHYFISLITSESIEVINNTFSDFSMSSDDNVGYYGAGTSSYFQASHVTFFNCSFIDIKNSMFQSPYNNGGSLQCGFTSSDLNVQLDFEKCRFIRNKSEFGKGGAISINISQNVTITDCYFKDNKSYEKGGALYISGDFDQLGKALITNCEFIGNNGIEGAAIYYENTNRVACISMNKFIDNGDERTKFMICSICKEFIFEDNSVEFTNASESSGIFLVRSVEHVYLNNCTFINSTHIDGNIKLEGQPENSIFTIIDCHFYDCRSITSDSCIIEISNGISEVESCTFSFNNKSIGSRGINFGSKGFIINKCTFTRTNSIGAIKNSQLRNDGIPISITECTFDECYGYNQRCFHLDIYSTSFVFKNNIIQNMIEAGRMSYFGSINIHDKNRNFELENITFINNRCNSEYSGGTGLWITGADTITFVNCKFINNTALATNITRSHTPDDLDSYYPGDGGAIQYGFSPTISDVNLVFTDCLFYQNKAIRHGGAIAIQTQKKVEITNCTFEENIANFNSITTSAELLYENHFNKKKEGRGGAIYINPSFTTRGISYYLKSISITGCTFKLNKAFDGYAIYIEGDDAGTIFDIINNEFIDNYDESIHTLLKSVITSEVTGLMNYLIISRNTYTYTDPDIFVSPFLFVDHYGNPASPSLRPTNSPSATVSPDPTSTESPSPTLLLSCPDEIEHCIECYAENNRIKCSKCDAGYYANDGGLSCDLCDNICETCRDKYYCLTCKKGYFLEEVLCYKCVNNCEECDSLDCLKCNPKYYLSDGLCYKCADICHECIGPTESDCIECEAGYFYSGANRRCFKCHESCIDCTGPNDYECLSCSEGYFLLQNIYIMPNVEGSKCTKCEEGCLNCVNTRKCVRCKSGYRLVNNNGNPSCEPCEQGCAICSESPEKCIACSIGYYANSIPSQDYVNCTKCPPNCHECFIDDGGELICMTCFDGYYKDDETGTCNECKFPCSICSSIDSCLSCVPGYLLEGNSCDLQCSSICLTCKYSSDICDSCRDGYTLSGTTCIKCPVGCKMCEITQYSAVCLSCLDGYYKDGDNCFRCQSPCETCFSSNLYSGCYSCEAGYFMNQIYTVPTPYAGQCKKCSEQVEHCSECSTKCIDEDLDSFTTCHNFVCTNCDDGYFVSEENGIIKCASCPQNCISCNKTSCIECQNGYFLNEQKKCEKIQCSDNCKECDGFNCTKCNDGYIILWDSISDRFVCIENLSSSSSEEHIESSSEEHIESSSEEHIESSSEEQIVSSSEEHIESSSEEQIVSSSEEHIESSSEEQIVSSSEEQIVSSSEEHIESSSEEQIESSSEEQIESSSEEQIESSSEEQIESSSEEQIESSSEEQIVSSSEEQIESSSEEQIESSSEEQVESSSEEQVESSSEEQTVSSSEEQIESSSEEQTVSSSEEQIESSSEEQTVSSSEEQVESSSEEQVESSSEEQTVSSSEEQIESSSEEQTVSSSEEQIESSSEEQTVSSSEEQIESSSEEQTVSSSEEQIESSSEEQIESSSEEQVESSSEEQTVSSSEEQIESSSEEQTVSSSEEQVESSSEEQVESSSEEQIESSSEEQIESSSEEQIESSSEEQTVSSSEEQIESSSEEQVESSSEEQIESSSEEQIESSSEEQIESSSEEQTESSGNQEESSSNEQSESLSDEQMESSSEEQVESLNEESFEHSIDSSSQSQNEASSEIQIESSSEATYSTEQQTTFSSETNDSENDDTSEESHQSKFETETGESTENPKEPTSFDSESDEPIESSVSSIDASHSSKTQTTKESISYAFSLDDFPFSSTEPVFGSQSTNPPKKKISKGALIGIICAVIAVLLIAAIVIVVIAKMRRKQNSIDENSQETKNSKVSGQTQFDTSSVLKNQDSSENDLDFWI</sequence>
<feature type="compositionally biased region" description="Low complexity" evidence="1">
    <location>
        <begin position="974"/>
        <end position="984"/>
    </location>
</feature>
<dbReference type="InterPro" id="IPR006626">
    <property type="entry name" value="PbH1"/>
</dbReference>
<feature type="domain" description="EGF-like" evidence="3">
    <location>
        <begin position="1087"/>
        <end position="1120"/>
    </location>
</feature>
<evidence type="ECO:0000313" key="4">
    <source>
        <dbReference type="EMBL" id="KAK8871590.1"/>
    </source>
</evidence>
<dbReference type="SMART" id="SM00181">
    <property type="entry name" value="EGF"/>
    <property type="match status" value="12"/>
</dbReference>
<feature type="compositionally biased region" description="Acidic residues" evidence="1">
    <location>
        <begin position="1962"/>
        <end position="1981"/>
    </location>
</feature>
<feature type="domain" description="EGF-like" evidence="3">
    <location>
        <begin position="1490"/>
        <end position="1524"/>
    </location>
</feature>
<dbReference type="Pfam" id="PF13229">
    <property type="entry name" value="Beta_helix"/>
    <property type="match status" value="1"/>
</dbReference>
<dbReference type="InterPro" id="IPR011050">
    <property type="entry name" value="Pectin_lyase_fold/virulence"/>
</dbReference>
<accession>A0ABR2J1Z2</accession>
<evidence type="ECO:0000259" key="3">
    <source>
        <dbReference type="SMART" id="SM00181"/>
    </source>
</evidence>
<feature type="compositionally biased region" description="Low complexity" evidence="1">
    <location>
        <begin position="1988"/>
        <end position="2023"/>
    </location>
</feature>
<dbReference type="InterPro" id="IPR012334">
    <property type="entry name" value="Pectin_lyas_fold"/>
</dbReference>
<dbReference type="PANTHER" id="PTHR45756">
    <property type="entry name" value="PALMITOYLTRANSFERASE"/>
    <property type="match status" value="1"/>
</dbReference>
<keyword evidence="2" id="KW-0472">Membrane</keyword>
<feature type="compositionally biased region" description="Polar residues" evidence="1">
    <location>
        <begin position="961"/>
        <end position="973"/>
    </location>
</feature>
<feature type="domain" description="EGF-like" evidence="3">
    <location>
        <begin position="1197"/>
        <end position="1233"/>
    </location>
</feature>
<feature type="domain" description="EGF-like" evidence="3">
    <location>
        <begin position="1028"/>
        <end position="1057"/>
    </location>
</feature>
<evidence type="ECO:0000313" key="5">
    <source>
        <dbReference type="Proteomes" id="UP001470230"/>
    </source>
</evidence>
<feature type="compositionally biased region" description="Acidic residues" evidence="1">
    <location>
        <begin position="1902"/>
        <end position="1944"/>
    </location>
</feature>
<dbReference type="Gene3D" id="2.160.20.10">
    <property type="entry name" value="Single-stranded right-handed beta-helix, Pectin lyase-like"/>
    <property type="match status" value="1"/>
</dbReference>
<feature type="domain" description="EGF-like" evidence="3">
    <location>
        <begin position="1121"/>
        <end position="1162"/>
    </location>
</feature>
<dbReference type="Proteomes" id="UP001470230">
    <property type="component" value="Unassembled WGS sequence"/>
</dbReference>
<keyword evidence="2" id="KW-0812">Transmembrane</keyword>
<feature type="transmembrane region" description="Helical" evidence="2">
    <location>
        <begin position="2121"/>
        <end position="2144"/>
    </location>
</feature>
<dbReference type="CDD" id="cd00064">
    <property type="entry name" value="FU"/>
    <property type="match status" value="1"/>
</dbReference>
<feature type="domain" description="EGF-like" evidence="3">
    <location>
        <begin position="1234"/>
        <end position="1269"/>
    </location>
</feature>
<evidence type="ECO:0000256" key="1">
    <source>
        <dbReference type="SAM" id="MobiDB-lite"/>
    </source>
</evidence>
<feature type="region of interest" description="Disordered" evidence="1">
    <location>
        <begin position="1533"/>
        <end position="2081"/>
    </location>
</feature>
<proteinExistence type="predicted"/>
<protein>
    <recommendedName>
        <fullName evidence="3">EGF-like domain-containing protein</fullName>
    </recommendedName>
</protein>
<feature type="compositionally biased region" description="Basic and acidic residues" evidence="1">
    <location>
        <begin position="2033"/>
        <end position="2042"/>
    </location>
</feature>
<dbReference type="SMART" id="SM00710">
    <property type="entry name" value="PbH1"/>
    <property type="match status" value="12"/>
</dbReference>
<evidence type="ECO:0000256" key="2">
    <source>
        <dbReference type="SAM" id="Phobius"/>
    </source>
</evidence>
<feature type="region of interest" description="Disordered" evidence="1">
    <location>
        <begin position="2151"/>
        <end position="2191"/>
    </location>
</feature>
<dbReference type="InterPro" id="IPR039448">
    <property type="entry name" value="Beta_helix"/>
</dbReference>
<gene>
    <name evidence="4" type="ORF">M9Y10_007324</name>
</gene>
<feature type="compositionally biased region" description="Polar residues" evidence="1">
    <location>
        <begin position="2153"/>
        <end position="2182"/>
    </location>
</feature>
<reference evidence="4 5" key="1">
    <citation type="submission" date="2024-04" db="EMBL/GenBank/DDBJ databases">
        <title>Tritrichomonas musculus Genome.</title>
        <authorList>
            <person name="Alves-Ferreira E."/>
            <person name="Grigg M."/>
            <person name="Lorenzi H."/>
            <person name="Galac M."/>
        </authorList>
    </citation>
    <scope>NUCLEOTIDE SEQUENCE [LARGE SCALE GENOMIC DNA]</scope>
    <source>
        <strain evidence="4 5">EAF2021</strain>
    </source>
</reference>
<feature type="compositionally biased region" description="Acidic residues" evidence="1">
    <location>
        <begin position="1611"/>
        <end position="1652"/>
    </location>
</feature>
<name>A0ABR2J1Z2_9EUKA</name>
<feature type="compositionally biased region" description="Acidic residues" evidence="1">
    <location>
        <begin position="1806"/>
        <end position="1828"/>
    </location>
</feature>
<feature type="domain" description="EGF-like" evidence="3">
    <location>
        <begin position="1301"/>
        <end position="1331"/>
    </location>
</feature>
<feature type="compositionally biased region" description="Low complexity" evidence="1">
    <location>
        <begin position="1945"/>
        <end position="1961"/>
    </location>
</feature>
<comment type="caution">
    <text evidence="4">The sequence shown here is derived from an EMBL/GenBank/DDBJ whole genome shotgun (WGS) entry which is preliminary data.</text>
</comment>
<feature type="domain" description="EGF-like" evidence="3">
    <location>
        <begin position="1458"/>
        <end position="1487"/>
    </location>
</feature>
<dbReference type="InterPro" id="IPR009030">
    <property type="entry name" value="Growth_fac_rcpt_cys_sf"/>
</dbReference>
<dbReference type="InterPro" id="IPR053215">
    <property type="entry name" value="TKL_Ser/Thr_kinase"/>
</dbReference>
<keyword evidence="5" id="KW-1185">Reference proteome</keyword>
<feature type="compositionally biased region" description="Acidic residues" evidence="1">
    <location>
        <begin position="1662"/>
        <end position="1692"/>
    </location>
</feature>
<feature type="compositionally biased region" description="Acidic residues" evidence="1">
    <location>
        <begin position="1854"/>
        <end position="1892"/>
    </location>
</feature>
<dbReference type="Gene3D" id="2.10.220.10">
    <property type="entry name" value="Hormone Receptor, Insulin-like Growth Factor Receptor 1, Chain A, domain 2"/>
    <property type="match status" value="3"/>
</dbReference>
<feature type="compositionally biased region" description="Low complexity" evidence="1">
    <location>
        <begin position="2067"/>
        <end position="2078"/>
    </location>
</feature>
<feature type="domain" description="EGF-like" evidence="3">
    <location>
        <begin position="1332"/>
        <end position="1364"/>
    </location>
</feature>